<evidence type="ECO:0000259" key="2">
    <source>
        <dbReference type="Pfam" id="PF00501"/>
    </source>
</evidence>
<dbReference type="PANTHER" id="PTHR45527">
    <property type="entry name" value="NONRIBOSOMAL PEPTIDE SYNTHETASE"/>
    <property type="match status" value="1"/>
</dbReference>
<sequence length="356" mass="39628">MTSSHNHTPNIELSAAERHKILVQWNDTRTDYPRDKCVHQLFEVQVARTPNALAVALEEQELTYRELNRRANRLACYLQSLGVGPETLVGICVERFPEMVMGLLAILKAGGAYVPLDPGYPKERLAFMLGDAGVKILLTRKKLMGRLPEYQGRVVCLETDFGSFSEKNPVSEVTPENLVYVIYTSGSTGRPKGVSIPHQGLLNLVFWHRDAFDITEKDRSTLLANQAFDAAVWELWPYLAAGASVHPIRERTLVSPLALQHWLVEKAITITFIPTPTRGRIIAPGMAGKFAPENHAGGWGSALSLPARTTRLRIGEQLRPDREHGRHHLGKGGRKPGKSAPSHRPSHCQYPGLYSR</sequence>
<dbReference type="SUPFAM" id="SSF56801">
    <property type="entry name" value="Acetyl-CoA synthetase-like"/>
    <property type="match status" value="1"/>
</dbReference>
<dbReference type="GO" id="GO:0031177">
    <property type="term" value="F:phosphopantetheine binding"/>
    <property type="evidence" value="ECO:0007669"/>
    <property type="project" value="TreeGrafter"/>
</dbReference>
<name>A0A450X1S7_9GAMM</name>
<evidence type="ECO:0000313" key="4">
    <source>
        <dbReference type="EMBL" id="VFK35243.1"/>
    </source>
</evidence>
<dbReference type="PROSITE" id="PS00455">
    <property type="entry name" value="AMP_BINDING"/>
    <property type="match status" value="1"/>
</dbReference>
<dbReference type="InterPro" id="IPR020845">
    <property type="entry name" value="AMP-binding_CS"/>
</dbReference>
<dbReference type="InterPro" id="IPR000873">
    <property type="entry name" value="AMP-dep_synth/lig_dom"/>
</dbReference>
<dbReference type="EMBL" id="CAADFM010000374">
    <property type="protein sequence ID" value="VFK23230.1"/>
    <property type="molecule type" value="Genomic_DNA"/>
</dbReference>
<reference evidence="3" key="1">
    <citation type="submission" date="2019-02" db="EMBL/GenBank/DDBJ databases">
        <authorList>
            <person name="Gruber-Vodicka R. H."/>
            <person name="Seah K. B. B."/>
        </authorList>
    </citation>
    <scope>NUCLEOTIDE SEQUENCE</scope>
    <source>
        <strain evidence="3">BECK_S312</strain>
        <strain evidence="4">BECK_S426</strain>
    </source>
</reference>
<feature type="domain" description="AMP-dependent synthetase/ligase" evidence="2">
    <location>
        <begin position="42"/>
        <end position="281"/>
    </location>
</feature>
<proteinExistence type="predicted"/>
<protein>
    <submittedName>
        <fullName evidence="3">AMP-binding enzyme</fullName>
    </submittedName>
</protein>
<dbReference type="GO" id="GO:0005737">
    <property type="term" value="C:cytoplasm"/>
    <property type="evidence" value="ECO:0007669"/>
    <property type="project" value="TreeGrafter"/>
</dbReference>
<dbReference type="Pfam" id="PF00501">
    <property type="entry name" value="AMP-binding"/>
    <property type="match status" value="1"/>
</dbReference>
<dbReference type="Gene3D" id="3.40.50.980">
    <property type="match status" value="2"/>
</dbReference>
<dbReference type="FunFam" id="3.40.50.980:FF:000001">
    <property type="entry name" value="Non-ribosomal peptide synthetase"/>
    <property type="match status" value="1"/>
</dbReference>
<feature type="compositionally biased region" description="Basic residues" evidence="1">
    <location>
        <begin position="325"/>
        <end position="337"/>
    </location>
</feature>
<organism evidence="3">
    <name type="scientific">Candidatus Kentrum sp. LPFa</name>
    <dbReference type="NCBI Taxonomy" id="2126335"/>
    <lineage>
        <taxon>Bacteria</taxon>
        <taxon>Pseudomonadati</taxon>
        <taxon>Pseudomonadota</taxon>
        <taxon>Gammaproteobacteria</taxon>
        <taxon>Candidatus Kentrum</taxon>
    </lineage>
</organism>
<accession>A0A450X1S7</accession>
<dbReference type="AlphaFoldDB" id="A0A450X1S7"/>
<dbReference type="EMBL" id="CAADFP010000350">
    <property type="protein sequence ID" value="VFK35243.1"/>
    <property type="molecule type" value="Genomic_DNA"/>
</dbReference>
<gene>
    <name evidence="3" type="ORF">BECKLPF1236A_GA0070988_103742</name>
    <name evidence="4" type="ORF">BECKLPF1236C_GA0070990_103502</name>
</gene>
<dbReference type="PANTHER" id="PTHR45527:SF1">
    <property type="entry name" value="FATTY ACID SYNTHASE"/>
    <property type="match status" value="1"/>
</dbReference>
<feature type="region of interest" description="Disordered" evidence="1">
    <location>
        <begin position="316"/>
        <end position="356"/>
    </location>
</feature>
<dbReference type="GO" id="GO:0043041">
    <property type="term" value="P:amino acid activation for nonribosomal peptide biosynthetic process"/>
    <property type="evidence" value="ECO:0007669"/>
    <property type="project" value="TreeGrafter"/>
</dbReference>
<dbReference type="GO" id="GO:0044550">
    <property type="term" value="P:secondary metabolite biosynthetic process"/>
    <property type="evidence" value="ECO:0007669"/>
    <property type="project" value="TreeGrafter"/>
</dbReference>
<evidence type="ECO:0000313" key="3">
    <source>
        <dbReference type="EMBL" id="VFK23230.1"/>
    </source>
</evidence>
<evidence type="ECO:0000256" key="1">
    <source>
        <dbReference type="SAM" id="MobiDB-lite"/>
    </source>
</evidence>